<protein>
    <submittedName>
        <fullName evidence="2">Uncharacterized protein</fullName>
    </submittedName>
</protein>
<evidence type="ECO:0000256" key="1">
    <source>
        <dbReference type="SAM" id="SignalP"/>
    </source>
</evidence>
<comment type="caution">
    <text evidence="2">The sequence shown here is derived from an EMBL/GenBank/DDBJ whole genome shotgun (WGS) entry which is preliminary data.</text>
</comment>
<gene>
    <name evidence="2" type="ORF">GCM10025791_17590</name>
</gene>
<name>A0AAV3U1J7_9ALTE</name>
<reference evidence="3" key="1">
    <citation type="journal article" date="2019" name="Int. J. Syst. Evol. Microbiol.">
        <title>The Global Catalogue of Microorganisms (GCM) 10K type strain sequencing project: providing services to taxonomists for standard genome sequencing and annotation.</title>
        <authorList>
            <consortium name="The Broad Institute Genomics Platform"/>
            <consortium name="The Broad Institute Genome Sequencing Center for Infectious Disease"/>
            <person name="Wu L."/>
            <person name="Ma J."/>
        </authorList>
    </citation>
    <scope>NUCLEOTIDE SEQUENCE [LARGE SCALE GENOMIC DNA]</scope>
    <source>
        <strain evidence="3">JCM 19134</strain>
    </source>
</reference>
<organism evidence="2 3">
    <name type="scientific">Halioxenophilus aromaticivorans</name>
    <dbReference type="NCBI Taxonomy" id="1306992"/>
    <lineage>
        <taxon>Bacteria</taxon>
        <taxon>Pseudomonadati</taxon>
        <taxon>Pseudomonadota</taxon>
        <taxon>Gammaproteobacteria</taxon>
        <taxon>Alteromonadales</taxon>
        <taxon>Alteromonadaceae</taxon>
        <taxon>Halioxenophilus</taxon>
    </lineage>
</organism>
<proteinExistence type="predicted"/>
<sequence length="91" mass="9471">MREFLGLSLGLKSILALAVASSLAIAADALCAEPSSKDSHTESSTQHAPGTQIVKIEGLDYATAVRLGLPLPVLIRAKALTEKSPAKKGQF</sequence>
<evidence type="ECO:0000313" key="3">
    <source>
        <dbReference type="Proteomes" id="UP001409585"/>
    </source>
</evidence>
<dbReference type="Proteomes" id="UP001409585">
    <property type="component" value="Unassembled WGS sequence"/>
</dbReference>
<feature type="signal peptide" evidence="1">
    <location>
        <begin position="1"/>
        <end position="26"/>
    </location>
</feature>
<feature type="chain" id="PRO_5043326922" evidence="1">
    <location>
        <begin position="27"/>
        <end position="91"/>
    </location>
</feature>
<keyword evidence="1" id="KW-0732">Signal</keyword>
<dbReference type="EMBL" id="BAABLX010000009">
    <property type="protein sequence ID" value="GAA4939791.1"/>
    <property type="molecule type" value="Genomic_DNA"/>
</dbReference>
<keyword evidence="3" id="KW-1185">Reference proteome</keyword>
<evidence type="ECO:0000313" key="2">
    <source>
        <dbReference type="EMBL" id="GAA4939791.1"/>
    </source>
</evidence>
<dbReference type="AlphaFoldDB" id="A0AAV3U1J7"/>
<accession>A0AAV3U1J7</accession>